<dbReference type="RefSeq" id="WP_406785555.1">
    <property type="nucleotide sequence ID" value="NZ_JBJIAA010000001.1"/>
</dbReference>
<organism evidence="2 3">
    <name type="scientific">Clostridium neuense</name>
    <dbReference type="NCBI Taxonomy" id="1728934"/>
    <lineage>
        <taxon>Bacteria</taxon>
        <taxon>Bacillati</taxon>
        <taxon>Bacillota</taxon>
        <taxon>Clostridia</taxon>
        <taxon>Eubacteriales</taxon>
        <taxon>Clostridiaceae</taxon>
        <taxon>Clostridium</taxon>
    </lineage>
</organism>
<comment type="caution">
    <text evidence="2">The sequence shown here is derived from an EMBL/GenBank/DDBJ whole genome shotgun (WGS) entry which is preliminary data.</text>
</comment>
<dbReference type="PANTHER" id="PTHR30615:SF8">
    <property type="entry name" value="UPF0047 PROTEIN C4A8.02C"/>
    <property type="match status" value="1"/>
</dbReference>
<dbReference type="Pfam" id="PF01894">
    <property type="entry name" value="YjbQ"/>
    <property type="match status" value="1"/>
</dbReference>
<evidence type="ECO:0000313" key="2">
    <source>
        <dbReference type="EMBL" id="MFL0248876.1"/>
    </source>
</evidence>
<dbReference type="EMBL" id="JBJIAA010000001">
    <property type="protein sequence ID" value="MFL0248876.1"/>
    <property type="molecule type" value="Genomic_DNA"/>
</dbReference>
<reference evidence="2 3" key="1">
    <citation type="submission" date="2024-11" db="EMBL/GenBank/DDBJ databases">
        <authorList>
            <person name="Heng Y.C."/>
            <person name="Lim A.C.H."/>
            <person name="Lee J.K.Y."/>
            <person name="Kittelmann S."/>
        </authorList>
    </citation>
    <scope>NUCLEOTIDE SEQUENCE [LARGE SCALE GENOMIC DNA]</scope>
    <source>
        <strain evidence="2 3">WILCCON 0114</strain>
    </source>
</reference>
<dbReference type="SUPFAM" id="SSF111038">
    <property type="entry name" value="YjbQ-like"/>
    <property type="match status" value="1"/>
</dbReference>
<sequence length="171" mass="19671">MLIFHKQITINTVLGRPSYHNITEELKEFTKASKIKNGICVVSVPHTTCSVYFDENMHDINYFGDEYLQVDINNIMDKIAPRCTTENQYNSPGPEHIKFGMSLSDPDYPAEKWTMLNTEAHIRASIFGSASETIIIKDGEMLLGSLGRLYFVDWDQNRERKRKCNIMIMGE</sequence>
<dbReference type="Proteomes" id="UP001623592">
    <property type="component" value="Unassembled WGS sequence"/>
</dbReference>
<keyword evidence="3" id="KW-1185">Reference proteome</keyword>
<evidence type="ECO:0000313" key="3">
    <source>
        <dbReference type="Proteomes" id="UP001623592"/>
    </source>
</evidence>
<gene>
    <name evidence="2" type="ORF">ACJDT4_00455</name>
</gene>
<comment type="similarity">
    <text evidence="1">Belongs to the UPF0047 family.</text>
</comment>
<accession>A0ABW8T9R0</accession>
<name>A0ABW8T9R0_9CLOT</name>
<dbReference type="InterPro" id="IPR001602">
    <property type="entry name" value="UPF0047_YjbQ-like"/>
</dbReference>
<protein>
    <submittedName>
        <fullName evidence="2">YjbQ family protein</fullName>
    </submittedName>
</protein>
<proteinExistence type="inferred from homology"/>
<dbReference type="InterPro" id="IPR035917">
    <property type="entry name" value="YjbQ-like_sf"/>
</dbReference>
<evidence type="ECO:0000256" key="1">
    <source>
        <dbReference type="ARBA" id="ARBA00005534"/>
    </source>
</evidence>
<dbReference type="Gene3D" id="2.60.120.460">
    <property type="entry name" value="YjbQ-like"/>
    <property type="match status" value="1"/>
</dbReference>
<dbReference type="PANTHER" id="PTHR30615">
    <property type="entry name" value="UNCHARACTERIZED PROTEIN YJBQ-RELATED"/>
    <property type="match status" value="1"/>
</dbReference>